<evidence type="ECO:0000313" key="3">
    <source>
        <dbReference type="Proteomes" id="UP001445076"/>
    </source>
</evidence>
<evidence type="ECO:0000256" key="1">
    <source>
        <dbReference type="SAM" id="MobiDB-lite"/>
    </source>
</evidence>
<keyword evidence="3" id="KW-1185">Reference proteome</keyword>
<feature type="region of interest" description="Disordered" evidence="1">
    <location>
        <begin position="1"/>
        <end position="28"/>
    </location>
</feature>
<dbReference type="Proteomes" id="UP001445076">
    <property type="component" value="Unassembled WGS sequence"/>
</dbReference>
<feature type="compositionally biased region" description="Polar residues" evidence="1">
    <location>
        <begin position="47"/>
        <end position="75"/>
    </location>
</feature>
<feature type="region of interest" description="Disordered" evidence="1">
    <location>
        <begin position="114"/>
        <end position="142"/>
    </location>
</feature>
<evidence type="ECO:0000313" key="2">
    <source>
        <dbReference type="EMBL" id="KAK8740547.1"/>
    </source>
</evidence>
<comment type="caution">
    <text evidence="2">The sequence shown here is derived from an EMBL/GenBank/DDBJ whole genome shotgun (WGS) entry which is preliminary data.</text>
</comment>
<feature type="region of interest" description="Disordered" evidence="1">
    <location>
        <begin position="242"/>
        <end position="274"/>
    </location>
</feature>
<feature type="region of interest" description="Disordered" evidence="1">
    <location>
        <begin position="45"/>
        <end position="88"/>
    </location>
</feature>
<dbReference type="AlphaFoldDB" id="A0AAW0XM62"/>
<organism evidence="2 3">
    <name type="scientific">Cherax quadricarinatus</name>
    <name type="common">Australian red claw crayfish</name>
    <dbReference type="NCBI Taxonomy" id="27406"/>
    <lineage>
        <taxon>Eukaryota</taxon>
        <taxon>Metazoa</taxon>
        <taxon>Ecdysozoa</taxon>
        <taxon>Arthropoda</taxon>
        <taxon>Crustacea</taxon>
        <taxon>Multicrustacea</taxon>
        <taxon>Malacostraca</taxon>
        <taxon>Eumalacostraca</taxon>
        <taxon>Eucarida</taxon>
        <taxon>Decapoda</taxon>
        <taxon>Pleocyemata</taxon>
        <taxon>Astacidea</taxon>
        <taxon>Parastacoidea</taxon>
        <taxon>Parastacidae</taxon>
        <taxon>Cherax</taxon>
    </lineage>
</organism>
<reference evidence="2 3" key="1">
    <citation type="journal article" date="2024" name="BMC Genomics">
        <title>Genome assembly of redclaw crayfish (Cherax quadricarinatus) provides insights into its immune adaptation and hypoxia tolerance.</title>
        <authorList>
            <person name="Liu Z."/>
            <person name="Zheng J."/>
            <person name="Li H."/>
            <person name="Fang K."/>
            <person name="Wang S."/>
            <person name="He J."/>
            <person name="Zhou D."/>
            <person name="Weng S."/>
            <person name="Chi M."/>
            <person name="Gu Z."/>
            <person name="He J."/>
            <person name="Li F."/>
            <person name="Wang M."/>
        </authorList>
    </citation>
    <scope>NUCLEOTIDE SEQUENCE [LARGE SCALE GENOMIC DNA]</scope>
    <source>
        <strain evidence="2">ZL_2023a</strain>
    </source>
</reference>
<accession>A0AAW0XM62</accession>
<sequence>MTANGGDILMMSTPVFVPPKRKDSMSPRALKRKFLRRVVVPSLSHLPATSKSISGQRTHEVSGSQPESLENNHSSRVPAKKKKASSPAMTDCKYHDQIVVPILAVNGECVGEKSVYSPGPEQAASQERSTHPLPHQSNSPMVLPKKCVSTSRFFKKKSVKTDVPVISNQTPEGEYVGSQTLLESFHKGSAQENGLHHTLAAAAENGDECLGVAPKKNEVSKDLRKRSFRNIIQPLIPHRKANVKCTSSESKGETRSAFEQELADQENQSPNDPEFMRRASQRWQRKTGVVNHQPFQYTKFEWPTSPTQQPAFQRRVSPQPVHYIPSPFMTPPTPPLTGTPFRRSNIQYSSMHERSTTPEESPFQRSVRSYSSMMLPNTCQKKNSCLHLSKTESCSEKSAKPKKSNLHVAFMQEPLSTEKKADSARVKWPPRLSLDDSVAEEVRKVARRESLLIARETPFRRLSVKIRKSLHGPKRKASQIVPSVTTTAVPTVTTSASYQSALFSLSGYPSTSSFYSASPPSSPLLSQGHLTLQDIFVAEPKIAEKFAIMFPTEPRPEWHRHLRHVIHKAGQKIFKKPEHHDTNIPDNLRYQLKYIYVY</sequence>
<proteinExistence type="predicted"/>
<protein>
    <submittedName>
        <fullName evidence="2">Uncharacterized protein</fullName>
    </submittedName>
</protein>
<name>A0AAW0XM62_CHEQU</name>
<dbReference type="EMBL" id="JARKIK010000033">
    <property type="protein sequence ID" value="KAK8740547.1"/>
    <property type="molecule type" value="Genomic_DNA"/>
</dbReference>
<gene>
    <name evidence="2" type="ORF">OTU49_002963</name>
</gene>